<accession>A0A1G2F371</accession>
<evidence type="ECO:0000313" key="1">
    <source>
        <dbReference type="EMBL" id="OGZ32001.1"/>
    </source>
</evidence>
<name>A0A1G2F371_9BACT</name>
<dbReference type="EMBL" id="MHMT01000028">
    <property type="protein sequence ID" value="OGZ32001.1"/>
    <property type="molecule type" value="Genomic_DNA"/>
</dbReference>
<protein>
    <submittedName>
        <fullName evidence="1">Uncharacterized protein</fullName>
    </submittedName>
</protein>
<comment type="caution">
    <text evidence="1">The sequence shown here is derived from an EMBL/GenBank/DDBJ whole genome shotgun (WGS) entry which is preliminary data.</text>
</comment>
<dbReference type="Proteomes" id="UP000177810">
    <property type="component" value="Unassembled WGS sequence"/>
</dbReference>
<gene>
    <name evidence="1" type="ORF">A2V69_00125</name>
</gene>
<organism evidence="1 2">
    <name type="scientific">Candidatus Portnoybacteria bacterium RBG_13_40_8</name>
    <dbReference type="NCBI Taxonomy" id="1801990"/>
    <lineage>
        <taxon>Bacteria</taxon>
        <taxon>Candidatus Portnoyibacteriota</taxon>
    </lineage>
</organism>
<dbReference type="AlphaFoldDB" id="A0A1G2F371"/>
<sequence length="140" mass="16244">MIDKRRNIFRDGELVETVVMPIEIYKGTVHQKREWAQKVLADYISTFHGKESRWRAIGHINLSTGRVTGTKAQFFNNGKEIIYMISEPEKQPGPDGKYRVHILKAEYQPEKEASPTETMIHQFKAKSFSCTLFEAAKFKH</sequence>
<evidence type="ECO:0000313" key="2">
    <source>
        <dbReference type="Proteomes" id="UP000177810"/>
    </source>
</evidence>
<proteinExistence type="predicted"/>
<reference evidence="1 2" key="1">
    <citation type="journal article" date="2016" name="Nat. Commun.">
        <title>Thousands of microbial genomes shed light on interconnected biogeochemical processes in an aquifer system.</title>
        <authorList>
            <person name="Anantharaman K."/>
            <person name="Brown C.T."/>
            <person name="Hug L.A."/>
            <person name="Sharon I."/>
            <person name="Castelle C.J."/>
            <person name="Probst A.J."/>
            <person name="Thomas B.C."/>
            <person name="Singh A."/>
            <person name="Wilkins M.J."/>
            <person name="Karaoz U."/>
            <person name="Brodie E.L."/>
            <person name="Williams K.H."/>
            <person name="Hubbard S.S."/>
            <person name="Banfield J.F."/>
        </authorList>
    </citation>
    <scope>NUCLEOTIDE SEQUENCE [LARGE SCALE GENOMIC DNA]</scope>
</reference>